<accession>A0A0E9MZL7</accession>
<organism evidence="1 2">
    <name type="scientific">Flavihumibacter petaseus NBRC 106054</name>
    <dbReference type="NCBI Taxonomy" id="1220578"/>
    <lineage>
        <taxon>Bacteria</taxon>
        <taxon>Pseudomonadati</taxon>
        <taxon>Bacteroidota</taxon>
        <taxon>Chitinophagia</taxon>
        <taxon>Chitinophagales</taxon>
        <taxon>Chitinophagaceae</taxon>
        <taxon>Flavihumibacter</taxon>
    </lineage>
</organism>
<keyword evidence="2" id="KW-1185">Reference proteome</keyword>
<dbReference type="EMBL" id="BBWV01000001">
    <property type="protein sequence ID" value="GAO42560.1"/>
    <property type="molecule type" value="Genomic_DNA"/>
</dbReference>
<dbReference type="STRING" id="1220578.FPE01S_01_15750"/>
<evidence type="ECO:0000313" key="2">
    <source>
        <dbReference type="Proteomes" id="UP000033121"/>
    </source>
</evidence>
<evidence type="ECO:0000313" key="1">
    <source>
        <dbReference type="EMBL" id="GAO42560.1"/>
    </source>
</evidence>
<dbReference type="OrthoDB" id="950503at2"/>
<proteinExistence type="predicted"/>
<dbReference type="AlphaFoldDB" id="A0A0E9MZL7"/>
<dbReference type="RefSeq" id="WP_046368227.1">
    <property type="nucleotide sequence ID" value="NZ_BBWV01000001.1"/>
</dbReference>
<protein>
    <submittedName>
        <fullName evidence="1">Uncharacterized protein</fullName>
    </submittedName>
</protein>
<sequence>MKRVFAIFLLTAFLFNLVGYNLVFNYLIEKADWHFAQARDNQLFDESDLTELKVALNLPYYTDQPEFETVEGEIVINDIHYSYVKKRISNDTLYLKCKPNAQKSRLVKDKTRFVNTANDLPAGKKQHDTSKKGGFGFEYNESHSLQVTQPVILPDQLHFALLSELPCNGYSLQLLHPPAVG</sequence>
<gene>
    <name evidence="1" type="ORF">FPE01S_01_15750</name>
</gene>
<dbReference type="Proteomes" id="UP000033121">
    <property type="component" value="Unassembled WGS sequence"/>
</dbReference>
<name>A0A0E9MZL7_9BACT</name>
<reference evidence="1 2" key="1">
    <citation type="submission" date="2015-04" db="EMBL/GenBank/DDBJ databases">
        <title>Whole genome shotgun sequence of Flavihumibacter petaseus NBRC 106054.</title>
        <authorList>
            <person name="Miyazawa S."/>
            <person name="Hosoyama A."/>
            <person name="Hashimoto M."/>
            <person name="Noguchi M."/>
            <person name="Tsuchikane K."/>
            <person name="Ohji S."/>
            <person name="Yamazoe A."/>
            <person name="Ichikawa N."/>
            <person name="Kimura A."/>
            <person name="Fujita N."/>
        </authorList>
    </citation>
    <scope>NUCLEOTIDE SEQUENCE [LARGE SCALE GENOMIC DNA]</scope>
    <source>
        <strain evidence="1 2">NBRC 106054</strain>
    </source>
</reference>
<comment type="caution">
    <text evidence="1">The sequence shown here is derived from an EMBL/GenBank/DDBJ whole genome shotgun (WGS) entry which is preliminary data.</text>
</comment>